<evidence type="ECO:0000313" key="5">
    <source>
        <dbReference type="EMBL" id="RRT72698.1"/>
    </source>
</evidence>
<feature type="domain" description="RRM" evidence="4">
    <location>
        <begin position="78"/>
        <end position="167"/>
    </location>
</feature>
<dbReference type="SUPFAM" id="SSF54928">
    <property type="entry name" value="RNA-binding domain, RBD"/>
    <property type="match status" value="1"/>
</dbReference>
<dbReference type="InterPro" id="IPR035979">
    <property type="entry name" value="RBD_domain_sf"/>
</dbReference>
<dbReference type="PROSITE" id="PS50102">
    <property type="entry name" value="RRM"/>
    <property type="match status" value="1"/>
</dbReference>
<dbReference type="EMBL" id="AMZH03003319">
    <property type="protein sequence ID" value="RRT72698.1"/>
    <property type="molecule type" value="Genomic_DNA"/>
</dbReference>
<protein>
    <recommendedName>
        <fullName evidence="4">RRM domain-containing protein</fullName>
    </recommendedName>
</protein>
<dbReference type="PANTHER" id="PTHR23189">
    <property type="entry name" value="RNA RECOGNITION MOTIF-CONTAINING"/>
    <property type="match status" value="1"/>
</dbReference>
<sequence length="172" mass="19466">MSGVKSVSSSPFDKLHKTGASSTRSLELPQPYILKDQKTESSLEHCLVGPQRMSSISTMARVADHVSRSQSDQLVVPPLISKGNLMDRSEPHYEHGLFSSSLSDMFDRKCVFSSYQYGDIRMLYTTCKHRGFVMISYYDIRAARNAMQALQNKPLKFRKLDIHFSIPKVTIS</sequence>
<dbReference type="GO" id="GO:0003723">
    <property type="term" value="F:RNA binding"/>
    <property type="evidence" value="ECO:0007669"/>
    <property type="project" value="UniProtKB-UniRule"/>
</dbReference>
<organism evidence="5 6">
    <name type="scientific">Ensete ventricosum</name>
    <name type="common">Abyssinian banana</name>
    <name type="synonym">Musa ensete</name>
    <dbReference type="NCBI Taxonomy" id="4639"/>
    <lineage>
        <taxon>Eukaryota</taxon>
        <taxon>Viridiplantae</taxon>
        <taxon>Streptophyta</taxon>
        <taxon>Embryophyta</taxon>
        <taxon>Tracheophyta</taxon>
        <taxon>Spermatophyta</taxon>
        <taxon>Magnoliopsida</taxon>
        <taxon>Liliopsida</taxon>
        <taxon>Zingiberales</taxon>
        <taxon>Musaceae</taxon>
        <taxon>Ensete</taxon>
    </lineage>
</organism>
<evidence type="ECO:0000256" key="1">
    <source>
        <dbReference type="ARBA" id="ARBA00022884"/>
    </source>
</evidence>
<proteinExistence type="predicted"/>
<evidence type="ECO:0000313" key="6">
    <source>
        <dbReference type="Proteomes" id="UP000287651"/>
    </source>
</evidence>
<reference evidence="5 6" key="1">
    <citation type="journal article" date="2014" name="Agronomy (Basel)">
        <title>A Draft Genome Sequence for Ensete ventricosum, the Drought-Tolerant Tree Against Hunger.</title>
        <authorList>
            <person name="Harrison J."/>
            <person name="Moore K.A."/>
            <person name="Paszkiewicz K."/>
            <person name="Jones T."/>
            <person name="Grant M."/>
            <person name="Ambacheew D."/>
            <person name="Muzemil S."/>
            <person name="Studholme D.J."/>
        </authorList>
    </citation>
    <scope>NUCLEOTIDE SEQUENCE [LARGE SCALE GENOMIC DNA]</scope>
</reference>
<accession>A0A427A8Z8</accession>
<dbReference type="Gene3D" id="3.30.70.330">
    <property type="match status" value="1"/>
</dbReference>
<feature type="region of interest" description="Disordered" evidence="3">
    <location>
        <begin position="1"/>
        <end position="23"/>
    </location>
</feature>
<name>A0A427A8Z8_ENSVE</name>
<evidence type="ECO:0000256" key="3">
    <source>
        <dbReference type="SAM" id="MobiDB-lite"/>
    </source>
</evidence>
<dbReference type="InterPro" id="IPR012677">
    <property type="entry name" value="Nucleotide-bd_a/b_plait_sf"/>
</dbReference>
<gene>
    <name evidence="5" type="ORF">B296_00007057</name>
</gene>
<dbReference type="InterPro" id="IPR000504">
    <property type="entry name" value="RRM_dom"/>
</dbReference>
<dbReference type="AlphaFoldDB" id="A0A427A8Z8"/>
<feature type="compositionally biased region" description="Polar residues" evidence="3">
    <location>
        <begin position="1"/>
        <end position="11"/>
    </location>
</feature>
<evidence type="ECO:0000259" key="4">
    <source>
        <dbReference type="PROSITE" id="PS50102"/>
    </source>
</evidence>
<evidence type="ECO:0000256" key="2">
    <source>
        <dbReference type="PROSITE-ProRule" id="PRU00176"/>
    </source>
</evidence>
<dbReference type="Proteomes" id="UP000287651">
    <property type="component" value="Unassembled WGS sequence"/>
</dbReference>
<comment type="caution">
    <text evidence="5">The sequence shown here is derived from an EMBL/GenBank/DDBJ whole genome shotgun (WGS) entry which is preliminary data.</text>
</comment>
<keyword evidence="1 2" id="KW-0694">RNA-binding</keyword>